<dbReference type="InParanoid" id="A0A067N041"/>
<dbReference type="EMBL" id="KL198023">
    <property type="protein sequence ID" value="KDQ17532.1"/>
    <property type="molecule type" value="Genomic_DNA"/>
</dbReference>
<dbReference type="Proteomes" id="UP000027195">
    <property type="component" value="Unassembled WGS sequence"/>
</dbReference>
<accession>A0A067N041</accession>
<evidence type="ECO:0000313" key="2">
    <source>
        <dbReference type="EMBL" id="KDQ17532.1"/>
    </source>
</evidence>
<name>A0A067N041_BOTB1</name>
<organism evidence="2 3">
    <name type="scientific">Botryobasidium botryosum (strain FD-172 SS1)</name>
    <dbReference type="NCBI Taxonomy" id="930990"/>
    <lineage>
        <taxon>Eukaryota</taxon>
        <taxon>Fungi</taxon>
        <taxon>Dikarya</taxon>
        <taxon>Basidiomycota</taxon>
        <taxon>Agaricomycotina</taxon>
        <taxon>Agaricomycetes</taxon>
        <taxon>Cantharellales</taxon>
        <taxon>Botryobasidiaceae</taxon>
        <taxon>Botryobasidium</taxon>
    </lineage>
</organism>
<gene>
    <name evidence="2" type="ORF">BOTBODRAFT_576736</name>
</gene>
<sequence>MKYSWLIGTCAPRFLLLALRPQRVLLGTVALDRDVADTNRSYLHQVMNPGLFILPDVRGSTTSQLATLSDRIASTLPSPVHLPHKLSY</sequence>
<feature type="signal peptide" evidence="1">
    <location>
        <begin position="1"/>
        <end position="26"/>
    </location>
</feature>
<feature type="chain" id="PRO_5001641694" evidence="1">
    <location>
        <begin position="27"/>
        <end position="88"/>
    </location>
</feature>
<proteinExistence type="predicted"/>
<keyword evidence="3" id="KW-1185">Reference proteome</keyword>
<reference evidence="3" key="1">
    <citation type="journal article" date="2014" name="Proc. Natl. Acad. Sci. U.S.A.">
        <title>Extensive sampling of basidiomycete genomes demonstrates inadequacy of the white-rot/brown-rot paradigm for wood decay fungi.</title>
        <authorList>
            <person name="Riley R."/>
            <person name="Salamov A.A."/>
            <person name="Brown D.W."/>
            <person name="Nagy L.G."/>
            <person name="Floudas D."/>
            <person name="Held B.W."/>
            <person name="Levasseur A."/>
            <person name="Lombard V."/>
            <person name="Morin E."/>
            <person name="Otillar R."/>
            <person name="Lindquist E.A."/>
            <person name="Sun H."/>
            <person name="LaButti K.M."/>
            <person name="Schmutz J."/>
            <person name="Jabbour D."/>
            <person name="Luo H."/>
            <person name="Baker S.E."/>
            <person name="Pisabarro A.G."/>
            <person name="Walton J.D."/>
            <person name="Blanchette R.A."/>
            <person name="Henrissat B."/>
            <person name="Martin F."/>
            <person name="Cullen D."/>
            <person name="Hibbett D.S."/>
            <person name="Grigoriev I.V."/>
        </authorList>
    </citation>
    <scope>NUCLEOTIDE SEQUENCE [LARGE SCALE GENOMIC DNA]</scope>
    <source>
        <strain evidence="3">FD-172 SS1</strain>
    </source>
</reference>
<dbReference type="HOGENOM" id="CLU_2468759_0_0_1"/>
<protein>
    <submittedName>
        <fullName evidence="2">Uncharacterized protein</fullName>
    </submittedName>
</protein>
<dbReference type="AlphaFoldDB" id="A0A067N041"/>
<evidence type="ECO:0000313" key="3">
    <source>
        <dbReference type="Proteomes" id="UP000027195"/>
    </source>
</evidence>
<evidence type="ECO:0000256" key="1">
    <source>
        <dbReference type="SAM" id="SignalP"/>
    </source>
</evidence>
<keyword evidence="1" id="KW-0732">Signal</keyword>